<feature type="transmembrane region" description="Helical" evidence="2">
    <location>
        <begin position="269"/>
        <end position="290"/>
    </location>
</feature>
<evidence type="ECO:0000313" key="5">
    <source>
        <dbReference type="Proteomes" id="UP000280501"/>
    </source>
</evidence>
<feature type="domain" description="DUF7847" evidence="3">
    <location>
        <begin position="117"/>
        <end position="386"/>
    </location>
</feature>
<feature type="transmembrane region" description="Helical" evidence="2">
    <location>
        <begin position="186"/>
        <end position="213"/>
    </location>
</feature>
<reference evidence="4 5" key="1">
    <citation type="submission" date="2018-11" db="EMBL/GenBank/DDBJ databases">
        <title>Sequencing the genomes of 1000 actinobacteria strains.</title>
        <authorList>
            <person name="Klenk H.-P."/>
        </authorList>
    </citation>
    <scope>NUCLEOTIDE SEQUENCE [LARGE SCALE GENOMIC DNA]</scope>
    <source>
        <strain evidence="4 5">DSM 15700</strain>
    </source>
</reference>
<dbReference type="EMBL" id="RKQZ01000001">
    <property type="protein sequence ID" value="RPF20143.1"/>
    <property type="molecule type" value="Genomic_DNA"/>
</dbReference>
<evidence type="ECO:0000256" key="1">
    <source>
        <dbReference type="SAM" id="MobiDB-lite"/>
    </source>
</evidence>
<keyword evidence="2" id="KW-1133">Transmembrane helix</keyword>
<feature type="region of interest" description="Disordered" evidence="1">
    <location>
        <begin position="1"/>
        <end position="97"/>
    </location>
</feature>
<dbReference type="Pfam" id="PF25231">
    <property type="entry name" value="DUF7847"/>
    <property type="match status" value="1"/>
</dbReference>
<dbReference type="InterPro" id="IPR057169">
    <property type="entry name" value="DUF7847"/>
</dbReference>
<protein>
    <recommendedName>
        <fullName evidence="3">DUF7847 domain-containing protein</fullName>
    </recommendedName>
</protein>
<comment type="caution">
    <text evidence="4">The sequence shown here is derived from an EMBL/GenBank/DDBJ whole genome shotgun (WGS) entry which is preliminary data.</text>
</comment>
<feature type="compositionally biased region" description="Low complexity" evidence="1">
    <location>
        <begin position="23"/>
        <end position="58"/>
    </location>
</feature>
<evidence type="ECO:0000259" key="3">
    <source>
        <dbReference type="Pfam" id="PF25231"/>
    </source>
</evidence>
<dbReference type="OrthoDB" id="121140at2"/>
<dbReference type="RefSeq" id="WP_123813350.1">
    <property type="nucleotide sequence ID" value="NZ_RKQZ01000001.1"/>
</dbReference>
<feature type="compositionally biased region" description="Gly residues" evidence="1">
    <location>
        <begin position="59"/>
        <end position="88"/>
    </location>
</feature>
<keyword evidence="2" id="KW-0812">Transmembrane</keyword>
<keyword evidence="2" id="KW-0472">Membrane</keyword>
<feature type="transmembrane region" description="Helical" evidence="2">
    <location>
        <begin position="325"/>
        <end position="348"/>
    </location>
</feature>
<sequence length="410" mass="42598">MTTPASPDGGSGTPAPQNGWGEPPRYGQYAPGYGPGQQAAGVPGAGAASPQSAPQYGQGQYGQGQYGQGQYGQGQYGQQPGPGYGGPSGPLPPLAEKPGIIPLRPLSLGEIYDGAFQAVRHNPGVVLGFTTIVLAVAAAVGALLSLPLTTIFADLWGQLEDAIAAESADPADVAAMSQMSGLIPGLYGVGLGTGVTLALAAPLAVGGVALSVSESVMDKKVTMAETWRRVGPRWWFLVALGLLRGLAVVVVFLVAVAVVAGMFALDTGLGVFGIFLALAGLLVFGFWFVVRTLLMAPAMVLERQGFWGTVVRAWRLTRGVFWRMLGIYLLTYLILSFLAQIISAPISYGFGFASVMASPIVVQIGIALTTLVVALLETIFMGAVVALLYIDTRMRREGLDVQLAAATADR</sequence>
<evidence type="ECO:0000256" key="2">
    <source>
        <dbReference type="SAM" id="Phobius"/>
    </source>
</evidence>
<name>A0A3N4YH63_9MICO</name>
<keyword evidence="5" id="KW-1185">Reference proteome</keyword>
<accession>A0A3N4YH63</accession>
<proteinExistence type="predicted"/>
<feature type="transmembrane region" description="Helical" evidence="2">
    <location>
        <begin position="360"/>
        <end position="390"/>
    </location>
</feature>
<gene>
    <name evidence="4" type="ORF">EDD34_0721</name>
</gene>
<evidence type="ECO:0000313" key="4">
    <source>
        <dbReference type="EMBL" id="RPF20143.1"/>
    </source>
</evidence>
<feature type="transmembrane region" description="Helical" evidence="2">
    <location>
        <begin position="125"/>
        <end position="146"/>
    </location>
</feature>
<dbReference type="AlphaFoldDB" id="A0A3N4YH63"/>
<feature type="transmembrane region" description="Helical" evidence="2">
    <location>
        <begin position="234"/>
        <end position="263"/>
    </location>
</feature>
<organism evidence="4 5">
    <name type="scientific">Myceligenerans xiligouense</name>
    <dbReference type="NCBI Taxonomy" id="253184"/>
    <lineage>
        <taxon>Bacteria</taxon>
        <taxon>Bacillati</taxon>
        <taxon>Actinomycetota</taxon>
        <taxon>Actinomycetes</taxon>
        <taxon>Micrococcales</taxon>
        <taxon>Promicromonosporaceae</taxon>
        <taxon>Myceligenerans</taxon>
    </lineage>
</organism>
<dbReference type="Proteomes" id="UP000280501">
    <property type="component" value="Unassembled WGS sequence"/>
</dbReference>